<reference evidence="9" key="1">
    <citation type="submission" date="2017-03" db="EMBL/GenBank/DDBJ databases">
        <title>Phytopthora megakarya and P. palmivora, two closely related causual agents of cacao black pod achieved similar genome size and gene model numbers by different mechanisms.</title>
        <authorList>
            <person name="Ali S."/>
            <person name="Shao J."/>
            <person name="Larry D.J."/>
            <person name="Kronmiller B."/>
            <person name="Shen D."/>
            <person name="Strem M.D."/>
            <person name="Melnick R.L."/>
            <person name="Guiltinan M.J."/>
            <person name="Tyler B.M."/>
            <person name="Meinhardt L.W."/>
            <person name="Bailey B.A."/>
        </authorList>
    </citation>
    <scope>NUCLEOTIDE SEQUENCE [LARGE SCALE GENOMIC DNA]</scope>
    <source>
        <strain evidence="9">zdho120</strain>
    </source>
</reference>
<evidence type="ECO:0000256" key="6">
    <source>
        <dbReference type="ARBA" id="ARBA00022918"/>
    </source>
</evidence>
<dbReference type="SUPFAM" id="SSF56672">
    <property type="entry name" value="DNA/RNA polymerases"/>
    <property type="match status" value="1"/>
</dbReference>
<dbReference type="InterPro" id="IPR041373">
    <property type="entry name" value="RT_RNaseH"/>
</dbReference>
<dbReference type="EMBL" id="NBNE01001714">
    <property type="protein sequence ID" value="OWZ12940.1"/>
    <property type="molecule type" value="Genomic_DNA"/>
</dbReference>
<evidence type="ECO:0000256" key="4">
    <source>
        <dbReference type="ARBA" id="ARBA00022759"/>
    </source>
</evidence>
<feature type="domain" description="Reverse transcriptase RNase H-like" evidence="7">
    <location>
        <begin position="2"/>
        <end position="81"/>
    </location>
</feature>
<dbReference type="Proteomes" id="UP000198211">
    <property type="component" value="Unassembled WGS sequence"/>
</dbReference>
<dbReference type="GO" id="GO:0016787">
    <property type="term" value="F:hydrolase activity"/>
    <property type="evidence" value="ECO:0007669"/>
    <property type="project" value="UniProtKB-KW"/>
</dbReference>
<accession>A0A225W7W5</accession>
<gene>
    <name evidence="8" type="ORF">PHMEG_00013811</name>
</gene>
<keyword evidence="4" id="KW-0255">Endonuclease</keyword>
<evidence type="ECO:0000313" key="9">
    <source>
        <dbReference type="Proteomes" id="UP000198211"/>
    </source>
</evidence>
<evidence type="ECO:0000313" key="8">
    <source>
        <dbReference type="EMBL" id="OWZ12940.1"/>
    </source>
</evidence>
<keyword evidence="6 8" id="KW-0695">RNA-directed DNA polymerase</keyword>
<sequence length="178" mass="19581">MQEHGGVYWPVTFTSRTLNANELNYGIVDTEALVLPRILDVYYTQFATRSIKVLSRFPTLAWLLKSNGLGGRLGRWAALLSGQTLEITKCSKGAEEILGAAAASITPRAEVDDALSAIAQKKQPPKMIAMIPPTIDPEGNLLVARFDGFARVKREVARTYGNFPSGRSLKRYPNPCRT</sequence>
<proteinExistence type="predicted"/>
<keyword evidence="3" id="KW-0540">Nuclease</keyword>
<keyword evidence="2" id="KW-0548">Nucleotidyltransferase</keyword>
<evidence type="ECO:0000256" key="2">
    <source>
        <dbReference type="ARBA" id="ARBA00022695"/>
    </source>
</evidence>
<keyword evidence="5" id="KW-0378">Hydrolase</keyword>
<name>A0A225W7W5_9STRA</name>
<keyword evidence="1" id="KW-0808">Transferase</keyword>
<dbReference type="InterPro" id="IPR043502">
    <property type="entry name" value="DNA/RNA_pol_sf"/>
</dbReference>
<dbReference type="GO" id="GO:0004519">
    <property type="term" value="F:endonuclease activity"/>
    <property type="evidence" value="ECO:0007669"/>
    <property type="project" value="UniProtKB-KW"/>
</dbReference>
<evidence type="ECO:0000259" key="7">
    <source>
        <dbReference type="Pfam" id="PF17917"/>
    </source>
</evidence>
<evidence type="ECO:0000256" key="5">
    <source>
        <dbReference type="ARBA" id="ARBA00022801"/>
    </source>
</evidence>
<comment type="caution">
    <text evidence="8">The sequence shown here is derived from an EMBL/GenBank/DDBJ whole genome shotgun (WGS) entry which is preliminary data.</text>
</comment>
<organism evidence="8 9">
    <name type="scientific">Phytophthora megakarya</name>
    <dbReference type="NCBI Taxonomy" id="4795"/>
    <lineage>
        <taxon>Eukaryota</taxon>
        <taxon>Sar</taxon>
        <taxon>Stramenopiles</taxon>
        <taxon>Oomycota</taxon>
        <taxon>Peronosporomycetes</taxon>
        <taxon>Peronosporales</taxon>
        <taxon>Peronosporaceae</taxon>
        <taxon>Phytophthora</taxon>
    </lineage>
</organism>
<dbReference type="AlphaFoldDB" id="A0A225W7W5"/>
<keyword evidence="9" id="KW-1185">Reference proteome</keyword>
<evidence type="ECO:0000256" key="3">
    <source>
        <dbReference type="ARBA" id="ARBA00022722"/>
    </source>
</evidence>
<evidence type="ECO:0000256" key="1">
    <source>
        <dbReference type="ARBA" id="ARBA00022679"/>
    </source>
</evidence>
<dbReference type="Pfam" id="PF17917">
    <property type="entry name" value="RT_RNaseH"/>
    <property type="match status" value="1"/>
</dbReference>
<dbReference type="GO" id="GO:0003964">
    <property type="term" value="F:RNA-directed DNA polymerase activity"/>
    <property type="evidence" value="ECO:0007669"/>
    <property type="project" value="UniProtKB-KW"/>
</dbReference>
<protein>
    <submittedName>
        <fullName evidence="8">Reverse transcriptase</fullName>
    </submittedName>
</protein>